<name>A0AA42FK17_9GAMM</name>
<dbReference type="PRINTS" id="PR01305">
    <property type="entry name" value="SSPAKPROTEIN"/>
</dbReference>
<reference evidence="1" key="1">
    <citation type="submission" date="2023-03" db="EMBL/GenBank/DDBJ databases">
        <title>a new species belonging to Providencia genus.</title>
        <authorList>
            <person name="Yang W."/>
            <person name="Hu F."/>
            <person name="Shen S."/>
            <person name="Ding L."/>
            <person name="Yin D."/>
        </authorList>
    </citation>
    <scope>NUCLEOTIDE SEQUENCE</scope>
    <source>
        <strain evidence="1">CRE-3FA-0001</strain>
    </source>
</reference>
<protein>
    <submittedName>
        <fullName evidence="1">Type III secretion protein</fullName>
    </submittedName>
</protein>
<comment type="caution">
    <text evidence="1">The sequence shown here is derived from an EMBL/GenBank/DDBJ whole genome shotgun (WGS) entry which is preliminary data.</text>
</comment>
<dbReference type="Gene3D" id="3.30.1460.10">
    <property type="match status" value="1"/>
</dbReference>
<gene>
    <name evidence="1" type="ORF">P7V44_17005</name>
</gene>
<dbReference type="CDD" id="cd17035">
    <property type="entry name" value="T3SC_IB_Spa15-like"/>
    <property type="match status" value="1"/>
</dbReference>
<evidence type="ECO:0000313" key="2">
    <source>
        <dbReference type="Proteomes" id="UP001156701"/>
    </source>
</evidence>
<sequence length="136" mass="15411">MYIDLAELVTSAISHIGREDILQNNKIDNHSAITISLHEMPDINIFTVDEMPMIWSVLSPKDELNTALHSEIILSKLMDNTNQYFYFGQPALLNINDYIELRAVFSPFALKNGESTADAINTFVSFMSKIINLCKQ</sequence>
<proteinExistence type="predicted"/>
<dbReference type="SUPFAM" id="SSF69635">
    <property type="entry name" value="Type III secretory system chaperone-like"/>
    <property type="match status" value="1"/>
</dbReference>
<dbReference type="InterPro" id="IPR003065">
    <property type="entry name" value="Invas_SpaK"/>
</dbReference>
<accession>A0AA42FK17</accession>
<dbReference type="AlphaFoldDB" id="A0AA42FK17"/>
<organism evidence="1 2">
    <name type="scientific">Providencia huashanensis</name>
    <dbReference type="NCBI Taxonomy" id="3037798"/>
    <lineage>
        <taxon>Bacteria</taxon>
        <taxon>Pseudomonadati</taxon>
        <taxon>Pseudomonadota</taxon>
        <taxon>Gammaproteobacteria</taxon>
        <taxon>Enterobacterales</taxon>
        <taxon>Morganellaceae</taxon>
        <taxon>Providencia</taxon>
    </lineage>
</organism>
<evidence type="ECO:0000313" key="1">
    <source>
        <dbReference type="EMBL" id="MDG4697931.1"/>
    </source>
</evidence>
<dbReference type="Pfam" id="PF03519">
    <property type="entry name" value="Invas_SpaK"/>
    <property type="match status" value="1"/>
</dbReference>
<dbReference type="RefSeq" id="WP_129467238.1">
    <property type="nucleotide sequence ID" value="NZ_JARRYG010000020.1"/>
</dbReference>
<dbReference type="Proteomes" id="UP001156701">
    <property type="component" value="Unassembled WGS sequence"/>
</dbReference>
<dbReference type="EMBL" id="JARRYG010000020">
    <property type="protein sequence ID" value="MDG4697931.1"/>
    <property type="molecule type" value="Genomic_DNA"/>
</dbReference>